<protein>
    <submittedName>
        <fullName evidence="1">Uncharacterized protein</fullName>
    </submittedName>
</protein>
<sequence>MELNKDILESIFQLTQQVNRGRISLGEGRDELVSAFGFNPNSASMTIRSLRHLLNGERYRRALTVGATDYFLERIREEYGNEGLHKALAGLSAHIEYRNSQNVNVPGLDTILAKHSR</sequence>
<dbReference type="EMBL" id="JSAB01000074">
    <property type="protein sequence ID" value="RNF31078.1"/>
    <property type="molecule type" value="Genomic_DNA"/>
</dbReference>
<dbReference type="OrthoDB" id="9802640at2"/>
<proteinExistence type="predicted"/>
<accession>A0A422QM77</accession>
<dbReference type="AlphaFoldDB" id="A0A422QM77"/>
<reference evidence="1" key="1">
    <citation type="submission" date="2014-10" db="EMBL/GenBank/DDBJ databases">
        <title>Massilia sp. genome.</title>
        <authorList>
            <person name="Xu B."/>
            <person name="Dai L."/>
            <person name="Huang Z."/>
        </authorList>
    </citation>
    <scope>NUCLEOTIDE SEQUENCE [LARGE SCALE GENOMIC DNA]</scope>
    <source>
        <strain evidence="1">CFS-1</strain>
    </source>
</reference>
<evidence type="ECO:0000313" key="2">
    <source>
        <dbReference type="Proteomes" id="UP000283254"/>
    </source>
</evidence>
<dbReference type="RefSeq" id="WP_123069213.1">
    <property type="nucleotide sequence ID" value="NZ_JSAB01000074.1"/>
</dbReference>
<name>A0A422QM77_9BURK</name>
<dbReference type="Proteomes" id="UP000283254">
    <property type="component" value="Unassembled WGS sequence"/>
</dbReference>
<evidence type="ECO:0000313" key="1">
    <source>
        <dbReference type="EMBL" id="RNF31078.1"/>
    </source>
</evidence>
<keyword evidence="2" id="KW-1185">Reference proteome</keyword>
<comment type="caution">
    <text evidence="1">The sequence shown here is derived from an EMBL/GenBank/DDBJ whole genome shotgun (WGS) entry which is preliminary data.</text>
</comment>
<gene>
    <name evidence="1" type="ORF">NM04_09045</name>
</gene>
<organism evidence="1 2">
    <name type="scientific">Massilia aurea</name>
    <dbReference type="NCBI Taxonomy" id="373040"/>
    <lineage>
        <taxon>Bacteria</taxon>
        <taxon>Pseudomonadati</taxon>
        <taxon>Pseudomonadota</taxon>
        <taxon>Betaproteobacteria</taxon>
        <taxon>Burkholderiales</taxon>
        <taxon>Oxalobacteraceae</taxon>
        <taxon>Telluria group</taxon>
        <taxon>Massilia</taxon>
    </lineage>
</organism>